<dbReference type="SUPFAM" id="SSF53474">
    <property type="entry name" value="alpha/beta-Hydrolases"/>
    <property type="match status" value="1"/>
</dbReference>
<dbReference type="VEuPathDB" id="FungiDB:jhhlp_001702"/>
<evidence type="ECO:0000313" key="3">
    <source>
        <dbReference type="Proteomes" id="UP000233524"/>
    </source>
</evidence>
<dbReference type="Proteomes" id="UP000233524">
    <property type="component" value="Unassembled WGS sequence"/>
</dbReference>
<proteinExistence type="predicted"/>
<reference evidence="2 3" key="1">
    <citation type="journal article" date="2017" name="G3 (Bethesda)">
        <title>First Draft Genome Sequence of the Pathogenic Fungus Lomentospora prolificans (Formerly Scedosporium prolificans).</title>
        <authorList>
            <person name="Luo R."/>
            <person name="Zimin A."/>
            <person name="Workman R."/>
            <person name="Fan Y."/>
            <person name="Pertea G."/>
            <person name="Grossman N."/>
            <person name="Wear M.P."/>
            <person name="Jia B."/>
            <person name="Miller H."/>
            <person name="Casadevall A."/>
            <person name="Timp W."/>
            <person name="Zhang S.X."/>
            <person name="Salzberg S.L."/>
        </authorList>
    </citation>
    <scope>NUCLEOTIDE SEQUENCE [LARGE SCALE GENOMIC DNA]</scope>
    <source>
        <strain evidence="2 3">JHH-5317</strain>
    </source>
</reference>
<name>A0A2N3NH08_9PEZI</name>
<dbReference type="PANTHER" id="PTHR17630">
    <property type="entry name" value="DIENELACTONE HYDROLASE"/>
    <property type="match status" value="1"/>
</dbReference>
<dbReference type="InterPro" id="IPR029058">
    <property type="entry name" value="AB_hydrolase_fold"/>
</dbReference>
<dbReference type="Gene3D" id="3.40.50.1820">
    <property type="entry name" value="alpha/beta hydrolase"/>
    <property type="match status" value="1"/>
</dbReference>
<accession>A0A2N3NH08</accession>
<gene>
    <name evidence="2" type="ORF">jhhlp_001702</name>
</gene>
<dbReference type="PANTHER" id="PTHR17630:SF105">
    <property type="entry name" value="DIENELACTONE HYDROLASE FAMILY PROTEIN (AFU_ORTHOLOGUE AFUA_4G08790)"/>
    <property type="match status" value="1"/>
</dbReference>
<feature type="domain" description="Dienelactone hydrolase" evidence="1">
    <location>
        <begin position="27"/>
        <end position="273"/>
    </location>
</feature>
<evidence type="ECO:0000259" key="1">
    <source>
        <dbReference type="Pfam" id="PF01738"/>
    </source>
</evidence>
<dbReference type="STRING" id="41688.A0A2N3NH08"/>
<comment type="caution">
    <text evidence="2">The sequence shown here is derived from an EMBL/GenBank/DDBJ whole genome shotgun (WGS) entry which is preliminary data.</text>
</comment>
<dbReference type="GO" id="GO:0016787">
    <property type="term" value="F:hydrolase activity"/>
    <property type="evidence" value="ECO:0007669"/>
    <property type="project" value="InterPro"/>
</dbReference>
<dbReference type="InterPro" id="IPR002925">
    <property type="entry name" value="Dienelactn_hydro"/>
</dbReference>
<evidence type="ECO:0000313" key="2">
    <source>
        <dbReference type="EMBL" id="PKS11714.1"/>
    </source>
</evidence>
<dbReference type="EMBL" id="NLAX01000005">
    <property type="protein sequence ID" value="PKS11714.1"/>
    <property type="molecule type" value="Genomic_DNA"/>
</dbReference>
<sequence>MSCPSCFDGHAHEGTLRGRIETIHNLKTYVSEPTNGRPIRGIIVIIPDAFGFDFVNNRLLADHYADKGDYKVYFPDFMQGHSAPEWMLDTMKEILTGRNIFAKPLHIFWALYGFVPWILRNRIGRSYPIVKAFFSELRKAEGKDLPIGAAGFCWGGKHGLLLAQGAKVEGRALVDAVFVGHPSWVKIPDDIKSLKQPVSFAIGDRDNQIPPKKAEELKALLDQLPEEQGAELRIYGNCGHGFCVRADVTSVDSAAQQASEAEDQCIDWFNKYLRPRP</sequence>
<dbReference type="InParanoid" id="A0A2N3NH08"/>
<dbReference type="OrthoDB" id="17560at2759"/>
<protein>
    <recommendedName>
        <fullName evidence="1">Dienelactone hydrolase domain-containing protein</fullName>
    </recommendedName>
</protein>
<keyword evidence="3" id="KW-1185">Reference proteome</keyword>
<organism evidence="2 3">
    <name type="scientific">Lomentospora prolificans</name>
    <dbReference type="NCBI Taxonomy" id="41688"/>
    <lineage>
        <taxon>Eukaryota</taxon>
        <taxon>Fungi</taxon>
        <taxon>Dikarya</taxon>
        <taxon>Ascomycota</taxon>
        <taxon>Pezizomycotina</taxon>
        <taxon>Sordariomycetes</taxon>
        <taxon>Hypocreomycetidae</taxon>
        <taxon>Microascales</taxon>
        <taxon>Microascaceae</taxon>
        <taxon>Lomentospora</taxon>
    </lineage>
</organism>
<dbReference type="Pfam" id="PF01738">
    <property type="entry name" value="DLH"/>
    <property type="match status" value="1"/>
</dbReference>
<dbReference type="AlphaFoldDB" id="A0A2N3NH08"/>